<dbReference type="EMBL" id="JABANN010000009">
    <property type="protein sequence ID" value="KAF4675845.1"/>
    <property type="molecule type" value="Genomic_DNA"/>
</dbReference>
<dbReference type="Proteomes" id="UP000570595">
    <property type="component" value="Unassembled WGS sequence"/>
</dbReference>
<evidence type="ECO:0000313" key="3">
    <source>
        <dbReference type="Proteomes" id="UP000570595"/>
    </source>
</evidence>
<evidence type="ECO:0000313" key="2">
    <source>
        <dbReference type="EMBL" id="KAF4675845.1"/>
    </source>
</evidence>
<evidence type="ECO:0000313" key="1">
    <source>
        <dbReference type="EMBL" id="KAF4670353.1"/>
    </source>
</evidence>
<dbReference type="OrthoDB" id="10373577at2759"/>
<protein>
    <submittedName>
        <fullName evidence="1">Uncharacterized protein</fullName>
    </submittedName>
</protein>
<proteinExistence type="predicted"/>
<name>A0A7J6MFL4_PEROL</name>
<evidence type="ECO:0000313" key="4">
    <source>
        <dbReference type="Proteomes" id="UP000572268"/>
    </source>
</evidence>
<sequence length="257" mass="28150">MGMQTTLNQGNATTIVGLAGGSATILKKTLIILLLDGEITAETSGGGKGAYDSELSAYVSDIDLKGQLKLVSGTTNITEYNYSLPGYVYAGDLFEMGMVGTVVKSKSAGLHIEADAESCRIIYPDSSVYLHMSFEVQLVRWDAREPQNMSATFGTLRNRTMNVRFTNGNRGRSDEGPVKDIMKRYASFYPFARLKGPIKQAFKDGMGREACTDLAAKIRATSPGGYENSTDWVKEFFLINIDKALKVAERHTKVRKV</sequence>
<comment type="caution">
    <text evidence="1">The sequence shown here is derived from an EMBL/GenBank/DDBJ whole genome shotgun (WGS) entry which is preliminary data.</text>
</comment>
<dbReference type="Proteomes" id="UP000572268">
    <property type="component" value="Unassembled WGS sequence"/>
</dbReference>
<dbReference type="AlphaFoldDB" id="A0A7J6MFL4"/>
<accession>A0A7J6MFL4</accession>
<reference evidence="3 4" key="1">
    <citation type="submission" date="2020-04" db="EMBL/GenBank/DDBJ databases">
        <title>Perkinsus olseni comparative genomics.</title>
        <authorList>
            <person name="Bogema D.R."/>
        </authorList>
    </citation>
    <scope>NUCLEOTIDE SEQUENCE [LARGE SCALE GENOMIC DNA]</scope>
    <source>
        <strain evidence="1">ATCC PRA-179</strain>
        <strain evidence="2">ATCC PRA-31</strain>
    </source>
</reference>
<organism evidence="1 3">
    <name type="scientific">Perkinsus olseni</name>
    <name type="common">Perkinsus atlanticus</name>
    <dbReference type="NCBI Taxonomy" id="32597"/>
    <lineage>
        <taxon>Eukaryota</taxon>
        <taxon>Sar</taxon>
        <taxon>Alveolata</taxon>
        <taxon>Perkinsozoa</taxon>
        <taxon>Perkinsea</taxon>
        <taxon>Perkinsida</taxon>
        <taxon>Perkinsidae</taxon>
        <taxon>Perkinsus</taxon>
    </lineage>
</organism>
<gene>
    <name evidence="2" type="ORF">FOL46_009636</name>
    <name evidence="1" type="ORF">FOZ61_000543</name>
</gene>
<dbReference type="EMBL" id="JABAHT010000011">
    <property type="protein sequence ID" value="KAF4670353.1"/>
    <property type="molecule type" value="Genomic_DNA"/>
</dbReference>